<keyword evidence="6" id="KW-0175">Coiled coil</keyword>
<sequence>MRKKTKMIIDPKYILIAISVICAILIVVSFKFQDKIEPVRSIVGGVVTPMQKGINTIGVKISDKLEYVNSVKKLTKENKKLKDKLAETNAENKLLQQDKYELENFRKLYSLDEQYAKYPKVAARVISGEPDNWYNEFIIDKGTDDGLAKNMNVMAGDGLVGRIVDANKSYSRVRSIVDDSSEVSGSFLKTSDKCIVSGNLSMMKEGKIQISGLDRDAKVKDGYEVVTSQISSVYLPGILIGYAKNIKKDSTNITQSGYLVPAADFSSLDMVLVITKVKNSKDLEEILGK</sequence>
<keyword evidence="7" id="KW-0812">Transmembrane</keyword>
<feature type="domain" description="Rod shape-determining protein MreC beta-barrel core" evidence="8">
    <location>
        <begin position="125"/>
        <end position="274"/>
    </location>
</feature>
<comment type="similarity">
    <text evidence="1 5">Belongs to the MreC family.</text>
</comment>
<dbReference type="GO" id="GO:0005886">
    <property type="term" value="C:plasma membrane"/>
    <property type="evidence" value="ECO:0007669"/>
    <property type="project" value="TreeGrafter"/>
</dbReference>
<keyword evidence="7" id="KW-1133">Transmembrane helix</keyword>
<dbReference type="InterPro" id="IPR042175">
    <property type="entry name" value="Cell/Rod_MreC_2"/>
</dbReference>
<protein>
    <recommendedName>
        <fullName evidence="2 5">Cell shape-determining protein MreC</fullName>
    </recommendedName>
    <alternativeName>
        <fullName evidence="4 5">Cell shape protein MreC</fullName>
    </alternativeName>
</protein>
<dbReference type="Proteomes" id="UP000050833">
    <property type="component" value="Unassembled WGS sequence"/>
</dbReference>
<evidence type="ECO:0000256" key="7">
    <source>
        <dbReference type="SAM" id="Phobius"/>
    </source>
</evidence>
<dbReference type="InterPro" id="IPR007221">
    <property type="entry name" value="MreC"/>
</dbReference>
<dbReference type="PANTHER" id="PTHR34138:SF1">
    <property type="entry name" value="CELL SHAPE-DETERMINING PROTEIN MREC"/>
    <property type="match status" value="1"/>
</dbReference>
<dbReference type="EMBL" id="LLKB01000001">
    <property type="protein sequence ID" value="KQC86378.1"/>
    <property type="molecule type" value="Genomic_DNA"/>
</dbReference>
<evidence type="ECO:0000256" key="3">
    <source>
        <dbReference type="ARBA" id="ARBA00022960"/>
    </source>
</evidence>
<keyword evidence="10" id="KW-1185">Reference proteome</keyword>
<evidence type="ECO:0000256" key="5">
    <source>
        <dbReference type="PIRNR" id="PIRNR038471"/>
    </source>
</evidence>
<dbReference type="AlphaFoldDB" id="A0AAW3JU04"/>
<dbReference type="Gene3D" id="2.40.10.350">
    <property type="entry name" value="Rod shape-determining protein MreC, domain 2"/>
    <property type="match status" value="1"/>
</dbReference>
<comment type="function">
    <text evidence="5">Involved in formation and maintenance of cell shape.</text>
</comment>
<dbReference type="InterPro" id="IPR042177">
    <property type="entry name" value="Cell/Rod_1"/>
</dbReference>
<name>A0AAW3JU04_9FIRM</name>
<evidence type="ECO:0000256" key="4">
    <source>
        <dbReference type="ARBA" id="ARBA00032089"/>
    </source>
</evidence>
<keyword evidence="7" id="KW-0472">Membrane</keyword>
<dbReference type="Pfam" id="PF04085">
    <property type="entry name" value="MreC"/>
    <property type="match status" value="1"/>
</dbReference>
<dbReference type="NCBIfam" id="TIGR00219">
    <property type="entry name" value="mreC"/>
    <property type="match status" value="1"/>
</dbReference>
<evidence type="ECO:0000259" key="8">
    <source>
        <dbReference type="Pfam" id="PF04085"/>
    </source>
</evidence>
<comment type="caution">
    <text evidence="9">The sequence shown here is derived from an EMBL/GenBank/DDBJ whole genome shotgun (WGS) entry which is preliminary data.</text>
</comment>
<evidence type="ECO:0000313" key="10">
    <source>
        <dbReference type="Proteomes" id="UP000050833"/>
    </source>
</evidence>
<dbReference type="PIRSF" id="PIRSF038471">
    <property type="entry name" value="MreC"/>
    <property type="match status" value="1"/>
</dbReference>
<keyword evidence="3 5" id="KW-0133">Cell shape</keyword>
<dbReference type="GO" id="GO:0008360">
    <property type="term" value="P:regulation of cell shape"/>
    <property type="evidence" value="ECO:0007669"/>
    <property type="project" value="UniProtKB-KW"/>
</dbReference>
<gene>
    <name evidence="9" type="ORF">APZ18_04105</name>
</gene>
<feature type="coiled-coil region" evidence="6">
    <location>
        <begin position="64"/>
        <end position="98"/>
    </location>
</feature>
<reference evidence="9 10" key="1">
    <citation type="submission" date="2015-10" db="EMBL/GenBank/DDBJ databases">
        <title>Butyribacter intestini gen. nov., sp. nov., a butyric acid-producing bacterium of the family Lachnospiraceae isolated from the human faeces.</title>
        <authorList>
            <person name="Zou Y."/>
            <person name="Xue W."/>
            <person name="Luo G."/>
            <person name="Lv M."/>
        </authorList>
    </citation>
    <scope>NUCLEOTIDE SEQUENCE [LARGE SCALE GENOMIC DNA]</scope>
    <source>
        <strain evidence="9 10">TF01-11</strain>
    </source>
</reference>
<dbReference type="Gene3D" id="2.40.10.340">
    <property type="entry name" value="Rod shape-determining protein MreC, domain 1"/>
    <property type="match status" value="1"/>
</dbReference>
<evidence type="ECO:0000256" key="1">
    <source>
        <dbReference type="ARBA" id="ARBA00009369"/>
    </source>
</evidence>
<feature type="transmembrane region" description="Helical" evidence="7">
    <location>
        <begin position="12"/>
        <end position="32"/>
    </location>
</feature>
<evidence type="ECO:0000256" key="2">
    <source>
        <dbReference type="ARBA" id="ARBA00013855"/>
    </source>
</evidence>
<dbReference type="PANTHER" id="PTHR34138">
    <property type="entry name" value="CELL SHAPE-DETERMINING PROTEIN MREC"/>
    <property type="match status" value="1"/>
</dbReference>
<dbReference type="RefSeq" id="WP_055941829.1">
    <property type="nucleotide sequence ID" value="NZ_DBGBRS010000106.1"/>
</dbReference>
<evidence type="ECO:0000313" key="9">
    <source>
        <dbReference type="EMBL" id="KQC86378.1"/>
    </source>
</evidence>
<dbReference type="InterPro" id="IPR055342">
    <property type="entry name" value="MreC_beta-barrel_core"/>
</dbReference>
<proteinExistence type="inferred from homology"/>
<evidence type="ECO:0000256" key="6">
    <source>
        <dbReference type="SAM" id="Coils"/>
    </source>
</evidence>
<accession>A0AAW3JU04</accession>
<organism evidence="9 10">
    <name type="scientific">Butyribacter intestini</name>
    <dbReference type="NCBI Taxonomy" id="1703332"/>
    <lineage>
        <taxon>Bacteria</taxon>
        <taxon>Bacillati</taxon>
        <taxon>Bacillota</taxon>
        <taxon>Clostridia</taxon>
        <taxon>Lachnospirales</taxon>
        <taxon>Lachnospiraceae</taxon>
        <taxon>Butyribacter</taxon>
    </lineage>
</organism>